<dbReference type="Proteomes" id="UP000494205">
    <property type="component" value="Unassembled WGS sequence"/>
</dbReference>
<keyword evidence="2" id="KW-0812">Transmembrane</keyword>
<dbReference type="InterPro" id="IPR025060">
    <property type="entry name" value="DUF3999"/>
</dbReference>
<feature type="region of interest" description="Disordered" evidence="1">
    <location>
        <begin position="474"/>
        <end position="510"/>
    </location>
</feature>
<dbReference type="Proteomes" id="UP000235659">
    <property type="component" value="Unassembled WGS sequence"/>
</dbReference>
<sequence length="510" mass="53596">MKHVLKVTGWCLAIVSAWAAVPACAEDFARHFALQLEDGAAYYSVTLPAAVYAASQRNDLGDVRVFNGAGEPVPYSLEAPRELARTPPELRPVRWFPLRPMSAGPSGAPLGVTIAADGSLRATAAPPGRAQHDMDLIDAGQASREGRASALLIHLRDDNYQGRVSAESSDDLRNWQPAGDAQLLKVSYNGSTLSQDRIELNGARARYLRLRWLDGAPYVESMDMEVQAAGAGRAQLADKQREWREGIVAQAGLKAGEYFFSTGGPYPVDRLRLNLPQPNTVAPAVVYSRGELGAAWRAVSSATLFRLHNGEVEQHNPSLQLTPDTDRHWRVVVDTRNGGLGSGTLTIAAGWHPATLTFVARGSAPFTLGVGNAAAVSTAVSRDELLMGASSVPATARVGEALTVAQSANARSAANADAYRRYLLWGALLLAVGSLAAIAWRLARSVQHQMPTGDVAAAVPGSVASGLANAPDGALDATQAASASPQDAMKPSASSGTVGSEAGRGRDGNT</sequence>
<feature type="transmembrane region" description="Helical" evidence="2">
    <location>
        <begin position="422"/>
        <end position="443"/>
    </location>
</feature>
<protein>
    <submittedName>
        <fullName evidence="5">DUF3999 domain-containing protein</fullName>
    </submittedName>
</protein>
<evidence type="ECO:0000256" key="1">
    <source>
        <dbReference type="SAM" id="MobiDB-lite"/>
    </source>
</evidence>
<organism evidence="4 7">
    <name type="scientific">Paraburkholderia rhynchosiae</name>
    <dbReference type="NCBI Taxonomy" id="487049"/>
    <lineage>
        <taxon>Bacteria</taxon>
        <taxon>Pseudomonadati</taxon>
        <taxon>Pseudomonadota</taxon>
        <taxon>Betaproteobacteria</taxon>
        <taxon>Burkholderiales</taxon>
        <taxon>Burkholderiaceae</taxon>
        <taxon>Paraburkholderia</taxon>
    </lineage>
</organism>
<reference evidence="5 6" key="1">
    <citation type="submission" date="2018-01" db="EMBL/GenBank/DDBJ databases">
        <title>Whole genome analyses suggest that Burkholderia sensu lato contains two further novel genera in the rhizoxinica-symbiotica group Mycetohabitans gen. nov., and Trinickia gen. nov.: implications for the evolution of diazotrophy and nodulation in the Burkholderiaceae.</title>
        <authorList>
            <person name="Estrada-de los Santos P."/>
            <person name="Palmer M."/>
            <person name="Chavez-Ramirez B."/>
            <person name="Beukes C."/>
            <person name="Steenkamp E.T."/>
            <person name="Hirsch A.M."/>
            <person name="Manyaka P."/>
            <person name="Maluk M."/>
            <person name="Lafos M."/>
            <person name="Crook M."/>
            <person name="Gross E."/>
            <person name="Simon M.F."/>
            <person name="Bueno dos Reis Junior F."/>
            <person name="Poole P.S."/>
            <person name="Venter S.N."/>
            <person name="James E.K."/>
        </authorList>
    </citation>
    <scope>NUCLEOTIDE SEQUENCE [LARGE SCALE GENOMIC DNA]</scope>
    <source>
        <strain evidence="5 6">WSM 3937</strain>
    </source>
</reference>
<dbReference type="Pfam" id="PF13163">
    <property type="entry name" value="DUF3999"/>
    <property type="match status" value="1"/>
</dbReference>
<reference evidence="4 7" key="2">
    <citation type="submission" date="2020-04" db="EMBL/GenBank/DDBJ databases">
        <authorList>
            <person name="De Canck E."/>
        </authorList>
    </citation>
    <scope>NUCLEOTIDE SEQUENCE [LARGE SCALE GENOMIC DNA]</scope>
    <source>
        <strain evidence="4 7">LMG 27174</strain>
    </source>
</reference>
<evidence type="ECO:0000256" key="3">
    <source>
        <dbReference type="SAM" id="SignalP"/>
    </source>
</evidence>
<dbReference type="RefSeq" id="WP_102634815.1">
    <property type="nucleotide sequence ID" value="NZ_CADIJZ010000018.1"/>
</dbReference>
<dbReference type="AlphaFoldDB" id="A0A2N7WD51"/>
<dbReference type="OrthoDB" id="5405606at2"/>
<keyword evidence="6" id="KW-1185">Reference proteome</keyword>
<proteinExistence type="predicted"/>
<evidence type="ECO:0000256" key="2">
    <source>
        <dbReference type="SAM" id="Phobius"/>
    </source>
</evidence>
<gene>
    <name evidence="5" type="ORF">C0Z16_25345</name>
    <name evidence="4" type="ORF">LMG27174_04636</name>
</gene>
<accession>A0A2N7WD51</accession>
<dbReference type="EMBL" id="PNXY01000021">
    <property type="protein sequence ID" value="PMS27350.1"/>
    <property type="molecule type" value="Genomic_DNA"/>
</dbReference>
<keyword evidence="3" id="KW-0732">Signal</keyword>
<keyword evidence="2" id="KW-1133">Transmembrane helix</keyword>
<evidence type="ECO:0000313" key="6">
    <source>
        <dbReference type="Proteomes" id="UP000235659"/>
    </source>
</evidence>
<keyword evidence="2" id="KW-0472">Membrane</keyword>
<feature type="chain" id="PRO_5044384258" evidence="3">
    <location>
        <begin position="20"/>
        <end position="510"/>
    </location>
</feature>
<name>A0A2N7WD51_9BURK</name>
<evidence type="ECO:0000313" key="5">
    <source>
        <dbReference type="EMBL" id="PMS27350.1"/>
    </source>
</evidence>
<evidence type="ECO:0000313" key="4">
    <source>
        <dbReference type="EMBL" id="CAB3717091.1"/>
    </source>
</evidence>
<feature type="signal peptide" evidence="3">
    <location>
        <begin position="1"/>
        <end position="19"/>
    </location>
</feature>
<evidence type="ECO:0000313" key="7">
    <source>
        <dbReference type="Proteomes" id="UP000494205"/>
    </source>
</evidence>
<dbReference type="EMBL" id="CADIJZ010000018">
    <property type="protein sequence ID" value="CAB3717091.1"/>
    <property type="molecule type" value="Genomic_DNA"/>
</dbReference>